<evidence type="ECO:0000313" key="5">
    <source>
        <dbReference type="EMBL" id="CEK26775.1"/>
    </source>
</evidence>
<dbReference type="EMBL" id="LN681231">
    <property type="protein sequence ID" value="CEK26775.1"/>
    <property type="molecule type" value="Genomic_DNA"/>
</dbReference>
<dbReference type="EMBL" id="UHJG01000001">
    <property type="protein sequence ID" value="SUP99850.1"/>
    <property type="molecule type" value="Genomic_DNA"/>
</dbReference>
<evidence type="ECO:0000313" key="7">
    <source>
        <dbReference type="Proteomes" id="UP000255169"/>
    </source>
</evidence>
<dbReference type="GO" id="GO:0003677">
    <property type="term" value="F:DNA binding"/>
    <property type="evidence" value="ECO:0007669"/>
    <property type="project" value="UniProtKB-UniRule"/>
</dbReference>
<dbReference type="GO" id="GO:0006355">
    <property type="term" value="P:regulation of DNA-templated transcription"/>
    <property type="evidence" value="ECO:0007669"/>
    <property type="project" value="InterPro"/>
</dbReference>
<keyword evidence="3" id="KW-1133">Transmembrane helix</keyword>
<evidence type="ECO:0000256" key="1">
    <source>
        <dbReference type="ARBA" id="ARBA00023125"/>
    </source>
</evidence>
<dbReference type="SUPFAM" id="SSF46894">
    <property type="entry name" value="C-terminal effector domain of the bipartite response regulators"/>
    <property type="match status" value="1"/>
</dbReference>
<keyword evidence="1 2" id="KW-0238">DNA-binding</keyword>
<feature type="domain" description="OmpR/PhoB-type" evidence="4">
    <location>
        <begin position="2"/>
        <end position="106"/>
    </location>
</feature>
<feature type="transmembrane region" description="Helical" evidence="3">
    <location>
        <begin position="192"/>
        <end position="216"/>
    </location>
</feature>
<name>A0A085U5G9_YERRU</name>
<keyword evidence="7" id="KW-1185">Reference proteome</keyword>
<dbReference type="InterPro" id="IPR036388">
    <property type="entry name" value="WH-like_DNA-bd_sf"/>
</dbReference>
<dbReference type="OrthoDB" id="7003224at2"/>
<dbReference type="SMART" id="SM00862">
    <property type="entry name" value="Trans_reg_C"/>
    <property type="match status" value="1"/>
</dbReference>
<dbReference type="GO" id="GO:0000160">
    <property type="term" value="P:phosphorelay signal transduction system"/>
    <property type="evidence" value="ECO:0007669"/>
    <property type="project" value="InterPro"/>
</dbReference>
<reference evidence="5" key="1">
    <citation type="journal article" date="2015" name="Genome Announc.">
        <title>Complete Genome Sequence of Yersinia ruckeri Strain CSF007-82, Etiologic Agent of Red Mouth Disease in Salmonid Fish.</title>
        <authorList>
            <person name="Nelson M.C."/>
            <person name="LaPatra S.E."/>
            <person name="Welch T.J."/>
            <person name="Graf J."/>
        </authorList>
    </citation>
    <scope>NUCLEOTIDE SEQUENCE</scope>
    <source>
        <strain evidence="5">CSF007-82</strain>
    </source>
</reference>
<evidence type="ECO:0000313" key="6">
    <source>
        <dbReference type="EMBL" id="SUP99850.1"/>
    </source>
</evidence>
<dbReference type="InterPro" id="IPR001867">
    <property type="entry name" value="OmpR/PhoB-type_DNA-bd"/>
</dbReference>
<sequence>MSHKIIFNNKVVYDHAIAALYNINNKSEMVFLTTPANHCLLIITNNRHEVVSQRTFFTEVWENHGAPINSNTFYQNISIIRRAFKQLGLTEDVIVTVPRRGVRIGSNIEISSFPPISGQTPESMVLIAKESAEVSKQDNEDTQYQEDVKNFTHNHSDNRIVEERGDFYYSGSNNSSFLRLVKTIPSIWDVNYHIVIAFIFLAIMAFSASVFDSYFYSKSRFYDYKSSFLLEQCDVFSQISRDIEIRKSVEHMIKINNISCQEPKRVYFSSFPALPRLSLIVCDGDILKSGTYCNSYYHSY</sequence>
<evidence type="ECO:0000256" key="3">
    <source>
        <dbReference type="SAM" id="Phobius"/>
    </source>
</evidence>
<protein>
    <submittedName>
        <fullName evidence="6">Membrane protein</fullName>
    </submittedName>
    <submittedName>
        <fullName evidence="5">Transcriptional regulator MarT</fullName>
    </submittedName>
</protein>
<dbReference type="Proteomes" id="UP000255169">
    <property type="component" value="Unassembled WGS sequence"/>
</dbReference>
<dbReference type="InterPro" id="IPR016032">
    <property type="entry name" value="Sig_transdc_resp-reg_C-effctor"/>
</dbReference>
<gene>
    <name evidence="5" type="ORF">CSF007_5035</name>
    <name evidence="6" type="ORF">NCTC10476_01103</name>
</gene>
<feature type="DNA-binding region" description="OmpR/PhoB-type" evidence="2">
    <location>
        <begin position="2"/>
        <end position="106"/>
    </location>
</feature>
<dbReference type="AlphaFoldDB" id="A0A085U5G9"/>
<keyword evidence="3" id="KW-0472">Membrane</keyword>
<evidence type="ECO:0000256" key="2">
    <source>
        <dbReference type="PROSITE-ProRule" id="PRU01091"/>
    </source>
</evidence>
<dbReference type="PATRIC" id="fig|29486.44.peg.2386"/>
<reference evidence="6 7" key="2">
    <citation type="submission" date="2018-06" db="EMBL/GenBank/DDBJ databases">
        <authorList>
            <consortium name="Pathogen Informatics"/>
            <person name="Doyle S."/>
        </authorList>
    </citation>
    <scope>NUCLEOTIDE SEQUENCE [LARGE SCALE GENOMIC DNA]</scope>
    <source>
        <strain evidence="6 7">NCTC10476</strain>
    </source>
</reference>
<dbReference type="Pfam" id="PF00486">
    <property type="entry name" value="Trans_reg_C"/>
    <property type="match status" value="1"/>
</dbReference>
<organism evidence="5">
    <name type="scientific">Yersinia ruckeri</name>
    <dbReference type="NCBI Taxonomy" id="29486"/>
    <lineage>
        <taxon>Bacteria</taxon>
        <taxon>Pseudomonadati</taxon>
        <taxon>Pseudomonadota</taxon>
        <taxon>Gammaproteobacteria</taxon>
        <taxon>Enterobacterales</taxon>
        <taxon>Yersiniaceae</taxon>
        <taxon>Yersinia</taxon>
    </lineage>
</organism>
<keyword evidence="3" id="KW-0812">Transmembrane</keyword>
<dbReference type="Gene3D" id="1.10.10.10">
    <property type="entry name" value="Winged helix-like DNA-binding domain superfamily/Winged helix DNA-binding domain"/>
    <property type="match status" value="1"/>
</dbReference>
<dbReference type="RefSeq" id="WP_004718841.1">
    <property type="nucleotide sequence ID" value="NZ_CABIHR010000029.1"/>
</dbReference>
<proteinExistence type="predicted"/>
<accession>A0A085U5G9</accession>
<dbReference type="PROSITE" id="PS51755">
    <property type="entry name" value="OMPR_PHOB"/>
    <property type="match status" value="1"/>
</dbReference>
<dbReference type="GeneID" id="66878748"/>
<evidence type="ECO:0000259" key="4">
    <source>
        <dbReference type="PROSITE" id="PS51755"/>
    </source>
</evidence>